<evidence type="ECO:0000256" key="7">
    <source>
        <dbReference type="ARBA" id="ARBA00023015"/>
    </source>
</evidence>
<proteinExistence type="inferred from homology"/>
<evidence type="ECO:0000313" key="16">
    <source>
        <dbReference type="EMBL" id="CAK1591518.1"/>
    </source>
</evidence>
<dbReference type="SMART" id="SM00355">
    <property type="entry name" value="ZnF_C2H2"/>
    <property type="match status" value="11"/>
</dbReference>
<evidence type="ECO:0000256" key="8">
    <source>
        <dbReference type="ARBA" id="ARBA00023125"/>
    </source>
</evidence>
<keyword evidence="6 12" id="KW-0862">Zinc</keyword>
<evidence type="ECO:0000256" key="5">
    <source>
        <dbReference type="ARBA" id="ARBA00022771"/>
    </source>
</evidence>
<dbReference type="InterPro" id="IPR050589">
    <property type="entry name" value="Ikaros_C2H2-ZF"/>
</dbReference>
<dbReference type="InterPro" id="IPR012934">
    <property type="entry name" value="Znf_AD"/>
</dbReference>
<dbReference type="EMBL" id="CAVLGL010000087">
    <property type="protein sequence ID" value="CAK1591518.1"/>
    <property type="molecule type" value="Genomic_DNA"/>
</dbReference>
<feature type="domain" description="C2H2-type" evidence="14">
    <location>
        <begin position="342"/>
        <end position="369"/>
    </location>
</feature>
<reference evidence="16 17" key="1">
    <citation type="submission" date="2023-11" db="EMBL/GenBank/DDBJ databases">
        <authorList>
            <person name="Hedman E."/>
            <person name="Englund M."/>
            <person name="Stromberg M."/>
            <person name="Nyberg Akerstrom W."/>
            <person name="Nylinder S."/>
            <person name="Jareborg N."/>
            <person name="Kallberg Y."/>
            <person name="Kronander E."/>
        </authorList>
    </citation>
    <scope>NUCLEOTIDE SEQUENCE [LARGE SCALE GENOMIC DNA]</scope>
</reference>
<sequence>MAFSEICRICLCINVRMFVLKKTSIRSLYKTLTNSFMDEDEEPIIVCFTCHARLIRCRTLQQQAIESNAVLEQLLAGGSMSIPNHHEARDKLQFTPISHIDIRPLESDIENDCQNEMFSLESVKVKEENFEIENSKFELNGNHETESAEKQEDLEIDAFEDRHTDLDDDLPLIAFGSKSKKDDDDTETSEKKIKSNSTDCNINDVREENLDFEGPTIKSNPKMKKDNQPINKKGKHPANIMKTKILKQKNVNILKKKTSGTSTKYIFESDGCSKKFSTKDKHISYSHKTQKNSDTTAVRTQVEQTAVPRQTEIFNCDICEFKTSQKRSILAHLKAHVAKQRYCCNNCEYKCIRKSQLRKHMKIHAGEKPFSCNICEYRCITKSRLQEHMKRHTGEKPFSCNICEYRCIFKSTLRTHMKIHTGEKPFSCNICEYRCIRKIHLQIHLKTHTGEKPFSCNVCEYRCITKSNLQTHMKTHTGEKPFSCNICEYRCILKGTLQTHMKIHTGEKPFSCNICEYRCIRKSMLQRHMKIHTGEKPFSCNVCEYRCILKSSLQKHMKIHTGERPFSCNICEYRCITKSNLQTHMKVHAGERPFSCNICEYRCITKSSLQTHMKIHTGAKPFS</sequence>
<evidence type="ECO:0000256" key="11">
    <source>
        <dbReference type="PROSITE-ProRule" id="PRU00042"/>
    </source>
</evidence>
<feature type="compositionally biased region" description="Basic and acidic residues" evidence="13">
    <location>
        <begin position="179"/>
        <end position="193"/>
    </location>
</feature>
<evidence type="ECO:0000256" key="4">
    <source>
        <dbReference type="ARBA" id="ARBA00022737"/>
    </source>
</evidence>
<feature type="domain" description="C2H2-type" evidence="14">
    <location>
        <begin position="398"/>
        <end position="425"/>
    </location>
</feature>
<dbReference type="Pfam" id="PF00096">
    <property type="entry name" value="zf-C2H2"/>
    <property type="match status" value="5"/>
</dbReference>
<feature type="binding site" evidence="12">
    <location>
        <position position="50"/>
    </location>
    <ligand>
        <name>Zn(2+)</name>
        <dbReference type="ChEBI" id="CHEBI:29105"/>
    </ligand>
</feature>
<accession>A0AAV1L872</accession>
<keyword evidence="3 12" id="KW-0479">Metal-binding</keyword>
<comment type="subcellular location">
    <subcellularLocation>
        <location evidence="1">Nucleus</location>
    </subcellularLocation>
</comment>
<feature type="domain" description="C2H2-type" evidence="14">
    <location>
        <begin position="538"/>
        <end position="565"/>
    </location>
</feature>
<dbReference type="GO" id="GO:0008270">
    <property type="term" value="F:zinc ion binding"/>
    <property type="evidence" value="ECO:0007669"/>
    <property type="project" value="UniProtKB-UniRule"/>
</dbReference>
<dbReference type="FunFam" id="3.30.160.60:FF:000621">
    <property type="entry name" value="FLT3-interacting zinc finger 1"/>
    <property type="match status" value="1"/>
</dbReference>
<dbReference type="GO" id="GO:0005634">
    <property type="term" value="C:nucleus"/>
    <property type="evidence" value="ECO:0007669"/>
    <property type="project" value="UniProtKB-SubCell"/>
</dbReference>
<dbReference type="Proteomes" id="UP001314205">
    <property type="component" value="Unassembled WGS sequence"/>
</dbReference>
<dbReference type="SMART" id="SM00868">
    <property type="entry name" value="zf-AD"/>
    <property type="match status" value="1"/>
</dbReference>
<dbReference type="FunFam" id="3.30.160.60:FF:002452">
    <property type="entry name" value="zinc finger protein 142 isoform X4"/>
    <property type="match status" value="1"/>
</dbReference>
<feature type="domain" description="C2H2-type" evidence="14">
    <location>
        <begin position="510"/>
        <end position="537"/>
    </location>
</feature>
<keyword evidence="17" id="KW-1185">Reference proteome</keyword>
<dbReference type="PROSITE" id="PS50157">
    <property type="entry name" value="ZINC_FINGER_C2H2_2"/>
    <property type="match status" value="10"/>
</dbReference>
<keyword evidence="8" id="KW-0238">DNA-binding</keyword>
<dbReference type="FunFam" id="3.30.160.60:FF:000130">
    <property type="entry name" value="Spalt-like transcription factor 4"/>
    <property type="match status" value="1"/>
</dbReference>
<dbReference type="InterPro" id="IPR036236">
    <property type="entry name" value="Znf_C2H2_sf"/>
</dbReference>
<feature type="region of interest" description="Disordered" evidence="13">
    <location>
        <begin position="174"/>
        <end position="235"/>
    </location>
</feature>
<dbReference type="GO" id="GO:0006357">
    <property type="term" value="P:regulation of transcription by RNA polymerase II"/>
    <property type="evidence" value="ECO:0007669"/>
    <property type="project" value="TreeGrafter"/>
</dbReference>
<organism evidence="16 17">
    <name type="scientific">Parnassius mnemosyne</name>
    <name type="common">clouded apollo</name>
    <dbReference type="NCBI Taxonomy" id="213953"/>
    <lineage>
        <taxon>Eukaryota</taxon>
        <taxon>Metazoa</taxon>
        <taxon>Ecdysozoa</taxon>
        <taxon>Arthropoda</taxon>
        <taxon>Hexapoda</taxon>
        <taxon>Insecta</taxon>
        <taxon>Pterygota</taxon>
        <taxon>Neoptera</taxon>
        <taxon>Endopterygota</taxon>
        <taxon>Lepidoptera</taxon>
        <taxon>Glossata</taxon>
        <taxon>Ditrysia</taxon>
        <taxon>Papilionoidea</taxon>
        <taxon>Papilionidae</taxon>
        <taxon>Parnassiinae</taxon>
        <taxon>Parnassini</taxon>
        <taxon>Parnassius</taxon>
        <taxon>Driopa</taxon>
    </lineage>
</organism>
<comment type="caution">
    <text evidence="16">The sequence shown here is derived from an EMBL/GenBank/DDBJ whole genome shotgun (WGS) entry which is preliminary data.</text>
</comment>
<evidence type="ECO:0000256" key="12">
    <source>
        <dbReference type="PROSITE-ProRule" id="PRU01263"/>
    </source>
</evidence>
<dbReference type="PROSITE" id="PS51915">
    <property type="entry name" value="ZAD"/>
    <property type="match status" value="1"/>
</dbReference>
<feature type="binding site" evidence="12">
    <location>
        <position position="7"/>
    </location>
    <ligand>
        <name>Zn(2+)</name>
        <dbReference type="ChEBI" id="CHEBI:29105"/>
    </ligand>
</feature>
<dbReference type="FunFam" id="3.30.160.60:FF:000614">
    <property type="entry name" value="Zinc finger protein 142"/>
    <property type="match status" value="4"/>
</dbReference>
<dbReference type="InterPro" id="IPR013087">
    <property type="entry name" value="Znf_C2H2_type"/>
</dbReference>
<evidence type="ECO:0000256" key="1">
    <source>
        <dbReference type="ARBA" id="ARBA00004123"/>
    </source>
</evidence>
<dbReference type="FunFam" id="3.30.160.60:FF:000446">
    <property type="entry name" value="Zinc finger protein"/>
    <property type="match status" value="1"/>
</dbReference>
<dbReference type="GO" id="GO:0003700">
    <property type="term" value="F:DNA-binding transcription factor activity"/>
    <property type="evidence" value="ECO:0007669"/>
    <property type="project" value="TreeGrafter"/>
</dbReference>
<evidence type="ECO:0000256" key="3">
    <source>
        <dbReference type="ARBA" id="ARBA00022723"/>
    </source>
</evidence>
<evidence type="ECO:0000259" key="15">
    <source>
        <dbReference type="PROSITE" id="PS51915"/>
    </source>
</evidence>
<feature type="domain" description="C2H2-type" evidence="14">
    <location>
        <begin position="370"/>
        <end position="397"/>
    </location>
</feature>
<comment type="similarity">
    <text evidence="2">Belongs to the hunchback C2H2-type zinc-finger protein family.</text>
</comment>
<dbReference type="FunFam" id="3.30.160.60:FF:002069">
    <property type="entry name" value="Uncharacterized protein"/>
    <property type="match status" value="1"/>
</dbReference>
<evidence type="ECO:0000256" key="6">
    <source>
        <dbReference type="ARBA" id="ARBA00022833"/>
    </source>
</evidence>
<protein>
    <recommendedName>
        <fullName evidence="18">Gastrula zinc finger protein XlCGF57.1-like</fullName>
    </recommendedName>
</protein>
<evidence type="ECO:0000259" key="14">
    <source>
        <dbReference type="PROSITE" id="PS50157"/>
    </source>
</evidence>
<name>A0AAV1L872_9NEOP</name>
<keyword evidence="9" id="KW-0804">Transcription</keyword>
<dbReference type="PANTHER" id="PTHR24404:SF111">
    <property type="entry name" value="GASTRULA ZINC FINGER PROTEIN XLCGF49.1-LIKE-RELATED"/>
    <property type="match status" value="1"/>
</dbReference>
<dbReference type="AlphaFoldDB" id="A0AAV1L872"/>
<evidence type="ECO:0000256" key="13">
    <source>
        <dbReference type="SAM" id="MobiDB-lite"/>
    </source>
</evidence>
<keyword evidence="4" id="KW-0677">Repeat</keyword>
<dbReference type="SUPFAM" id="SSF57667">
    <property type="entry name" value="beta-beta-alpha zinc fingers"/>
    <property type="match status" value="6"/>
</dbReference>
<keyword evidence="10" id="KW-0539">Nucleus</keyword>
<feature type="domain" description="C2H2-type" evidence="14">
    <location>
        <begin position="594"/>
        <end position="621"/>
    </location>
</feature>
<feature type="domain" description="C2H2-type" evidence="14">
    <location>
        <begin position="426"/>
        <end position="453"/>
    </location>
</feature>
<keyword evidence="7" id="KW-0805">Transcription regulation</keyword>
<dbReference type="PROSITE" id="PS00028">
    <property type="entry name" value="ZINC_FINGER_C2H2_1"/>
    <property type="match status" value="10"/>
</dbReference>
<feature type="domain" description="C2H2-type" evidence="14">
    <location>
        <begin position="566"/>
        <end position="593"/>
    </location>
</feature>
<feature type="domain" description="ZAD" evidence="15">
    <location>
        <begin position="5"/>
        <end position="74"/>
    </location>
</feature>
<feature type="domain" description="C2H2-type" evidence="14">
    <location>
        <begin position="482"/>
        <end position="509"/>
    </location>
</feature>
<gene>
    <name evidence="16" type="ORF">PARMNEM_LOCUS11735</name>
</gene>
<evidence type="ECO:0000256" key="10">
    <source>
        <dbReference type="ARBA" id="ARBA00023242"/>
    </source>
</evidence>
<evidence type="ECO:0000313" key="17">
    <source>
        <dbReference type="Proteomes" id="UP001314205"/>
    </source>
</evidence>
<feature type="binding site" evidence="12">
    <location>
        <position position="10"/>
    </location>
    <ligand>
        <name>Zn(2+)</name>
        <dbReference type="ChEBI" id="CHEBI:29105"/>
    </ligand>
</feature>
<evidence type="ECO:0000256" key="9">
    <source>
        <dbReference type="ARBA" id="ARBA00023163"/>
    </source>
</evidence>
<evidence type="ECO:0000256" key="2">
    <source>
        <dbReference type="ARBA" id="ARBA00007746"/>
    </source>
</evidence>
<feature type="binding site" evidence="12">
    <location>
        <position position="47"/>
    </location>
    <ligand>
        <name>Zn(2+)</name>
        <dbReference type="ChEBI" id="CHEBI:29105"/>
    </ligand>
</feature>
<dbReference type="GO" id="GO:0000978">
    <property type="term" value="F:RNA polymerase II cis-regulatory region sequence-specific DNA binding"/>
    <property type="evidence" value="ECO:0007669"/>
    <property type="project" value="TreeGrafter"/>
</dbReference>
<feature type="domain" description="C2H2-type" evidence="14">
    <location>
        <begin position="454"/>
        <end position="481"/>
    </location>
</feature>
<keyword evidence="5 11" id="KW-0863">Zinc-finger</keyword>
<dbReference type="PANTHER" id="PTHR24404">
    <property type="entry name" value="ZINC FINGER PROTEIN"/>
    <property type="match status" value="1"/>
</dbReference>
<evidence type="ECO:0008006" key="18">
    <source>
        <dbReference type="Google" id="ProtNLM"/>
    </source>
</evidence>
<dbReference type="Gene3D" id="3.30.160.60">
    <property type="entry name" value="Classic Zinc Finger"/>
    <property type="match status" value="10"/>
</dbReference>